<organism evidence="2 3">
    <name type="scientific">Babesia caballi</name>
    <dbReference type="NCBI Taxonomy" id="5871"/>
    <lineage>
        <taxon>Eukaryota</taxon>
        <taxon>Sar</taxon>
        <taxon>Alveolata</taxon>
        <taxon>Apicomplexa</taxon>
        <taxon>Aconoidasida</taxon>
        <taxon>Piroplasmida</taxon>
        <taxon>Babesiidae</taxon>
        <taxon>Babesia</taxon>
    </lineage>
</organism>
<sequence length="97" mass="10392">MERGEVGTFAALFAVVGLIVFTWVVAALAIMATARHFVALKARADMGDNLGLMTLVNLTPKPATPPTTLLTVGTCALRIQKVELELQCIGIVRKRAE</sequence>
<protein>
    <submittedName>
        <fullName evidence="2">Diguanylate cyclase with GAF sensor</fullName>
    </submittedName>
</protein>
<name>A0AAV4LNM3_BABCB</name>
<dbReference type="GeneID" id="94192821"/>
<keyword evidence="1" id="KW-1133">Transmembrane helix</keyword>
<dbReference type="AlphaFoldDB" id="A0AAV4LNM3"/>
<comment type="caution">
    <text evidence="2">The sequence shown here is derived from an EMBL/GenBank/DDBJ whole genome shotgun (WGS) entry which is preliminary data.</text>
</comment>
<feature type="transmembrane region" description="Helical" evidence="1">
    <location>
        <begin position="6"/>
        <end position="31"/>
    </location>
</feature>
<evidence type="ECO:0000313" key="3">
    <source>
        <dbReference type="Proteomes" id="UP001497744"/>
    </source>
</evidence>
<keyword evidence="3" id="KW-1185">Reference proteome</keyword>
<gene>
    <name evidence="2" type="ORF">BcabD6B2_07730</name>
</gene>
<dbReference type="RefSeq" id="XP_067713409.1">
    <property type="nucleotide sequence ID" value="XM_067857308.1"/>
</dbReference>
<evidence type="ECO:0000313" key="2">
    <source>
        <dbReference type="EMBL" id="GIX61338.1"/>
    </source>
</evidence>
<accession>A0AAV4LNM3</accession>
<dbReference type="EMBL" id="BPLF01000001">
    <property type="protein sequence ID" value="GIX61338.1"/>
    <property type="molecule type" value="Genomic_DNA"/>
</dbReference>
<proteinExistence type="predicted"/>
<reference evidence="2 3" key="1">
    <citation type="submission" date="2021-06" db="EMBL/GenBank/DDBJ databases">
        <title>Genome sequence of Babesia caballi.</title>
        <authorList>
            <person name="Yamagishi J."/>
            <person name="Kidaka T."/>
            <person name="Ochi A."/>
        </authorList>
    </citation>
    <scope>NUCLEOTIDE SEQUENCE [LARGE SCALE GENOMIC DNA]</scope>
    <source>
        <strain evidence="2">USDA-D6B2</strain>
    </source>
</reference>
<keyword evidence="1" id="KW-0812">Transmembrane</keyword>
<keyword evidence="1" id="KW-0472">Membrane</keyword>
<evidence type="ECO:0000256" key="1">
    <source>
        <dbReference type="SAM" id="Phobius"/>
    </source>
</evidence>
<dbReference type="Proteomes" id="UP001497744">
    <property type="component" value="Unassembled WGS sequence"/>
</dbReference>